<dbReference type="Gene3D" id="3.40.33.10">
    <property type="entry name" value="CAP"/>
    <property type="match status" value="1"/>
</dbReference>
<dbReference type="PROSITE" id="PS01009">
    <property type="entry name" value="CRISP_1"/>
    <property type="match status" value="1"/>
</dbReference>
<dbReference type="CDD" id="cd05380">
    <property type="entry name" value="CAP_euk"/>
    <property type="match status" value="1"/>
</dbReference>
<evidence type="ECO:0000313" key="3">
    <source>
        <dbReference type="EMBL" id="KIV98868.1"/>
    </source>
</evidence>
<dbReference type="Proteomes" id="UP000053259">
    <property type="component" value="Unassembled WGS sequence"/>
</dbReference>
<dbReference type="SUPFAM" id="SSF55797">
    <property type="entry name" value="PR-1-like"/>
    <property type="match status" value="1"/>
</dbReference>
<organism evidence="3 4">
    <name type="scientific">Verruconis gallopava</name>
    <dbReference type="NCBI Taxonomy" id="253628"/>
    <lineage>
        <taxon>Eukaryota</taxon>
        <taxon>Fungi</taxon>
        <taxon>Dikarya</taxon>
        <taxon>Ascomycota</taxon>
        <taxon>Pezizomycotina</taxon>
        <taxon>Dothideomycetes</taxon>
        <taxon>Pleosporomycetidae</taxon>
        <taxon>Venturiales</taxon>
        <taxon>Sympoventuriaceae</taxon>
        <taxon>Verruconis</taxon>
    </lineage>
</organism>
<name>A0A0D2AIV1_9PEZI</name>
<dbReference type="GO" id="GO:0005576">
    <property type="term" value="C:extracellular region"/>
    <property type="evidence" value="ECO:0007669"/>
    <property type="project" value="InterPro"/>
</dbReference>
<evidence type="ECO:0000313" key="4">
    <source>
        <dbReference type="Proteomes" id="UP000053259"/>
    </source>
</evidence>
<dbReference type="VEuPathDB" id="FungiDB:PV09_09394"/>
<dbReference type="EMBL" id="KN847593">
    <property type="protein sequence ID" value="KIV98868.1"/>
    <property type="molecule type" value="Genomic_DNA"/>
</dbReference>
<dbReference type="OrthoDB" id="337038at2759"/>
<dbReference type="SMART" id="SM00198">
    <property type="entry name" value="SCP"/>
    <property type="match status" value="1"/>
</dbReference>
<feature type="chain" id="PRO_5012587963" description="SCP domain-containing protein" evidence="1">
    <location>
        <begin position="16"/>
        <end position="252"/>
    </location>
</feature>
<accession>A0A0D2AIV1</accession>
<dbReference type="PRINTS" id="PR00838">
    <property type="entry name" value="V5ALLERGEN"/>
</dbReference>
<dbReference type="InterPro" id="IPR035940">
    <property type="entry name" value="CAP_sf"/>
</dbReference>
<dbReference type="InterPro" id="IPR002413">
    <property type="entry name" value="V5_allergen-like"/>
</dbReference>
<dbReference type="PANTHER" id="PTHR10334">
    <property type="entry name" value="CYSTEINE-RICH SECRETORY PROTEIN-RELATED"/>
    <property type="match status" value="1"/>
</dbReference>
<dbReference type="Pfam" id="PF00188">
    <property type="entry name" value="CAP"/>
    <property type="match status" value="1"/>
</dbReference>
<gene>
    <name evidence="3" type="ORF">PV09_09394</name>
</gene>
<dbReference type="AlphaFoldDB" id="A0A0D2AIV1"/>
<dbReference type="STRING" id="253628.A0A0D2AIV1"/>
<dbReference type="InterPro" id="IPR014044">
    <property type="entry name" value="CAP_dom"/>
</dbReference>
<feature type="signal peptide" evidence="1">
    <location>
        <begin position="1"/>
        <end position="15"/>
    </location>
</feature>
<reference evidence="3 4" key="1">
    <citation type="submission" date="2015-01" db="EMBL/GenBank/DDBJ databases">
        <title>The Genome Sequence of Ochroconis gallopava CBS43764.</title>
        <authorList>
            <consortium name="The Broad Institute Genomics Platform"/>
            <person name="Cuomo C."/>
            <person name="de Hoog S."/>
            <person name="Gorbushina A."/>
            <person name="Stielow B."/>
            <person name="Teixiera M."/>
            <person name="Abouelleil A."/>
            <person name="Chapman S.B."/>
            <person name="Priest M."/>
            <person name="Young S.K."/>
            <person name="Wortman J."/>
            <person name="Nusbaum C."/>
            <person name="Birren B."/>
        </authorList>
    </citation>
    <scope>NUCLEOTIDE SEQUENCE [LARGE SCALE GENOMIC DNA]</scope>
    <source>
        <strain evidence="3 4">CBS 43764</strain>
    </source>
</reference>
<proteinExistence type="predicted"/>
<dbReference type="GeneID" id="27317367"/>
<dbReference type="InterPro" id="IPR001283">
    <property type="entry name" value="CRISP-related"/>
</dbReference>
<dbReference type="RefSeq" id="XP_016208738.1">
    <property type="nucleotide sequence ID" value="XM_016363450.1"/>
</dbReference>
<sequence length="252" mass="26549">MLTMIFFGILAAACAFPQHWGKISAGSIEFHGIYPSFPGAQSPATSIQPISSFTQLYETTSAAFHTAVSSSSPASAPPTGYSATVVAHHNAHRTNHSAPEIAWDDGLAATAQKIAESCTYAHDTSIDGGGYGQNIAAGTQSSEIGSVITDIFYNNEVSNFEGLYGEATPSSIDDEAAFNSWGHFTQLVWASSNYVGCATVDCSASGLANTGSFVPPYFTVCNYKPAGNLLDQFNTNVRESLNRPSISGDSQF</sequence>
<dbReference type="InterPro" id="IPR018244">
    <property type="entry name" value="Allrgn_V5/Tpx1_CS"/>
</dbReference>
<dbReference type="InParanoid" id="A0A0D2AIV1"/>
<evidence type="ECO:0000259" key="2">
    <source>
        <dbReference type="SMART" id="SM00198"/>
    </source>
</evidence>
<dbReference type="PRINTS" id="PR00837">
    <property type="entry name" value="V5TPXLIKE"/>
</dbReference>
<dbReference type="HOGENOM" id="CLU_035730_5_1_1"/>
<feature type="domain" description="SCP" evidence="2">
    <location>
        <begin position="79"/>
        <end position="231"/>
    </location>
</feature>
<keyword evidence="1" id="KW-0732">Signal</keyword>
<keyword evidence="4" id="KW-1185">Reference proteome</keyword>
<evidence type="ECO:0000256" key="1">
    <source>
        <dbReference type="SAM" id="SignalP"/>
    </source>
</evidence>
<protein>
    <recommendedName>
        <fullName evidence="2">SCP domain-containing protein</fullName>
    </recommendedName>
</protein>